<evidence type="ECO:0000256" key="4">
    <source>
        <dbReference type="ARBA" id="ARBA00023042"/>
    </source>
</evidence>
<protein>
    <submittedName>
        <fullName evidence="5">mRNA capping enzyme small subunit</fullName>
    </submittedName>
</protein>
<dbReference type="Pfam" id="PF03341">
    <property type="entry name" value="Pox_mRNA-cap"/>
    <property type="match status" value="1"/>
</dbReference>
<evidence type="ECO:0000256" key="3">
    <source>
        <dbReference type="ARBA" id="ARBA00022844"/>
    </source>
</evidence>
<reference evidence="5 6" key="1">
    <citation type="journal article" date="2014" name="Vet. Microbiol.">
        <title>Complete genome sequence analysis of goatpox virus isolated from China shows high variation.</title>
        <authorList>
            <person name="Zeng X."/>
            <person name="Chi X."/>
            <person name="Li W."/>
            <person name="Hao W."/>
            <person name="Li M."/>
            <person name="Huang X."/>
            <person name="Huang Y."/>
            <person name="Rock D.L."/>
            <person name="Luo S."/>
            <person name="Wang S."/>
        </authorList>
    </citation>
    <scope>NUCLEOTIDE SEQUENCE [LARGE SCALE GENOMIC DNA]</scope>
    <source>
        <strain evidence="5">FZ</strain>
    </source>
</reference>
<name>A0A075CIB6_9POXV</name>
<dbReference type="InterPro" id="IPR005009">
    <property type="entry name" value="Poxvirus_mRNA-cap_ssu"/>
</dbReference>
<dbReference type="GO" id="GO:0044423">
    <property type="term" value="C:virion component"/>
    <property type="evidence" value="ECO:0007669"/>
    <property type="project" value="UniProtKB-KW"/>
</dbReference>
<dbReference type="GO" id="GO:0004482">
    <property type="term" value="F:mRNA 5'-cap (guanine-N7-)-methyltransferase activity"/>
    <property type="evidence" value="ECO:0007669"/>
    <property type="project" value="InterPro"/>
</dbReference>
<accession>A0A075CIB6</accession>
<dbReference type="EMBL" id="KC951854">
    <property type="protein sequence ID" value="AGZ95404.1"/>
    <property type="molecule type" value="Genomic_DNA"/>
</dbReference>
<keyword evidence="4" id="KW-0506">mRNA capping</keyword>
<dbReference type="Gene3D" id="3.40.50.11680">
    <property type="entry name" value="Poxvirus mRNA capping enzyme, small subunit"/>
    <property type="match status" value="1"/>
</dbReference>
<evidence type="ECO:0000256" key="1">
    <source>
        <dbReference type="ARBA" id="ARBA00004328"/>
    </source>
</evidence>
<keyword evidence="2" id="KW-0507">mRNA processing</keyword>
<organism evidence="5 6">
    <name type="scientific">Goatpox virus FZ</name>
    <dbReference type="NCBI Taxonomy" id="1416740"/>
    <lineage>
        <taxon>Viruses</taxon>
        <taxon>Varidnaviria</taxon>
        <taxon>Bamfordvirae</taxon>
        <taxon>Nucleocytoviricota</taxon>
        <taxon>Pokkesviricetes</taxon>
        <taxon>Chitovirales</taxon>
        <taxon>Poxviridae</taxon>
        <taxon>Chordopoxvirinae</taxon>
        <taxon>Capripoxvirus</taxon>
        <taxon>Capripoxvirus goatpox</taxon>
        <taxon>Goatpox virus</taxon>
    </lineage>
</organism>
<dbReference type="InterPro" id="IPR043096">
    <property type="entry name" value="Poxvirus_mRNA-cap_ssu_sf"/>
</dbReference>
<evidence type="ECO:0000313" key="6">
    <source>
        <dbReference type="Proteomes" id="UP000134642"/>
    </source>
</evidence>
<proteinExistence type="predicted"/>
<sequence length="287" mass="33566">MDDVIKNIKEGIYILLPFYKHLPDLNLTLGKSPLPSLEYGTNYFLQLSRVNDLNRLPTDLLSLFTHDLMIPETDLEKVYEILNIKSIKSYGKNIKADAVVADLSAKNKFFKKERDLIKSNNYLNENNLYVSDYKMLTFEVFRPLFEMSVEKFCIIKLPTLFGRCIVDTLRVYCSLFKSVRLFKCASDSWLKDSAIMVASEPYKKNFDSFMAEIKKTTKSSIWKDTNNVQFNILEYPVDKEFINKFLEFSTSVYESLYYVHSLLYSSMTSENKSIENEYQKKLVKILL</sequence>
<evidence type="ECO:0000313" key="5">
    <source>
        <dbReference type="EMBL" id="AGZ95404.1"/>
    </source>
</evidence>
<dbReference type="Proteomes" id="UP000134642">
    <property type="component" value="Segment"/>
</dbReference>
<comment type="subcellular location">
    <subcellularLocation>
        <location evidence="1">Virion</location>
    </subcellularLocation>
</comment>
<gene>
    <name evidence="5" type="primary">GTPV085</name>
</gene>
<evidence type="ECO:0000256" key="2">
    <source>
        <dbReference type="ARBA" id="ARBA00022664"/>
    </source>
</evidence>
<keyword evidence="3" id="KW-0946">Virion</keyword>